<dbReference type="Pfam" id="PF06320">
    <property type="entry name" value="GCN5L1"/>
    <property type="match status" value="1"/>
</dbReference>
<evidence type="ECO:0000313" key="5">
    <source>
        <dbReference type="EMBL" id="RDW75773.1"/>
    </source>
</evidence>
<feature type="region of interest" description="Disordered" evidence="4">
    <location>
        <begin position="123"/>
        <end position="226"/>
    </location>
</feature>
<proteinExistence type="inferred from homology"/>
<gene>
    <name evidence="5" type="ORF">BP5796_06594</name>
</gene>
<keyword evidence="6" id="KW-1185">Reference proteome</keyword>
<evidence type="ECO:0000313" key="6">
    <source>
        <dbReference type="Proteomes" id="UP000256328"/>
    </source>
</evidence>
<feature type="coiled-coil region" evidence="3">
    <location>
        <begin position="61"/>
        <end position="91"/>
    </location>
</feature>
<feature type="region of interest" description="Disordered" evidence="4">
    <location>
        <begin position="1"/>
        <end position="26"/>
    </location>
</feature>
<keyword evidence="3" id="KW-0175">Coiled coil</keyword>
<comment type="caution">
    <text evidence="5">The sequence shown here is derived from an EMBL/GenBank/DDBJ whole genome shotgun (WGS) entry which is preliminary data.</text>
</comment>
<feature type="compositionally biased region" description="Polar residues" evidence="4">
    <location>
        <begin position="195"/>
        <end position="226"/>
    </location>
</feature>
<organism evidence="5 6">
    <name type="scientific">Coleophoma crateriformis</name>
    <dbReference type="NCBI Taxonomy" id="565419"/>
    <lineage>
        <taxon>Eukaryota</taxon>
        <taxon>Fungi</taxon>
        <taxon>Dikarya</taxon>
        <taxon>Ascomycota</taxon>
        <taxon>Pezizomycotina</taxon>
        <taxon>Leotiomycetes</taxon>
        <taxon>Helotiales</taxon>
        <taxon>Dermateaceae</taxon>
        <taxon>Coleophoma</taxon>
    </lineage>
</organism>
<feature type="compositionally biased region" description="Low complexity" evidence="4">
    <location>
        <begin position="1"/>
        <end position="22"/>
    </location>
</feature>
<accession>A0A3D8RNZ7</accession>
<evidence type="ECO:0000256" key="2">
    <source>
        <dbReference type="ARBA" id="ARBA00019577"/>
    </source>
</evidence>
<dbReference type="EMBL" id="PDLN01000009">
    <property type="protein sequence ID" value="RDW75773.1"/>
    <property type="molecule type" value="Genomic_DNA"/>
</dbReference>
<protein>
    <recommendedName>
        <fullName evidence="2">Biogenesis of lysosome-related organelles complex 1 subunit 1</fullName>
    </recommendedName>
</protein>
<dbReference type="Proteomes" id="UP000256328">
    <property type="component" value="Unassembled WGS sequence"/>
</dbReference>
<name>A0A3D8RNZ7_9HELO</name>
<dbReference type="InterPro" id="IPR009395">
    <property type="entry name" value="BLOC1S1"/>
</dbReference>
<dbReference type="PANTHER" id="PTHR13073">
    <property type="entry name" value="BLOC-1 COMPLEX SUBUNIT 1"/>
    <property type="match status" value="1"/>
</dbReference>
<comment type="similarity">
    <text evidence="1">Belongs to the BLOC1S1 family.</text>
</comment>
<dbReference type="AlphaFoldDB" id="A0A3D8RNZ7"/>
<reference evidence="5 6" key="1">
    <citation type="journal article" date="2018" name="IMA Fungus">
        <title>IMA Genome-F 9: Draft genome sequence of Annulohypoxylon stygium, Aspergillus mulundensis, Berkeleyomyces basicola (syn. Thielaviopsis basicola), Ceratocystis smalleyi, two Cercospora beticola strains, Coleophoma cylindrospora, Fusarium fracticaudum, Phialophora cf. hyalina, and Morchella septimelata.</title>
        <authorList>
            <person name="Wingfield B.D."/>
            <person name="Bills G.F."/>
            <person name="Dong Y."/>
            <person name="Huang W."/>
            <person name="Nel W.J."/>
            <person name="Swalarsk-Parry B.S."/>
            <person name="Vaghefi N."/>
            <person name="Wilken P.M."/>
            <person name="An Z."/>
            <person name="de Beer Z.W."/>
            <person name="De Vos L."/>
            <person name="Chen L."/>
            <person name="Duong T.A."/>
            <person name="Gao Y."/>
            <person name="Hammerbacher A."/>
            <person name="Kikkert J.R."/>
            <person name="Li Y."/>
            <person name="Li H."/>
            <person name="Li K."/>
            <person name="Li Q."/>
            <person name="Liu X."/>
            <person name="Ma X."/>
            <person name="Naidoo K."/>
            <person name="Pethybridge S.J."/>
            <person name="Sun J."/>
            <person name="Steenkamp E.T."/>
            <person name="van der Nest M.A."/>
            <person name="van Wyk S."/>
            <person name="Wingfield M.J."/>
            <person name="Xiong C."/>
            <person name="Yue Q."/>
            <person name="Zhang X."/>
        </authorList>
    </citation>
    <scope>NUCLEOTIDE SEQUENCE [LARGE SCALE GENOMIC DNA]</scope>
    <source>
        <strain evidence="5 6">BP5796</strain>
    </source>
</reference>
<feature type="compositionally biased region" description="Basic and acidic residues" evidence="4">
    <location>
        <begin position="146"/>
        <end position="157"/>
    </location>
</feature>
<dbReference type="GO" id="GO:0031083">
    <property type="term" value="C:BLOC-1 complex"/>
    <property type="evidence" value="ECO:0007669"/>
    <property type="project" value="InterPro"/>
</dbReference>
<sequence>MSTSSAQPSTSSSLPSPTAHSPETTRQIAEARAALEASILNIGSSLDGQLKSRAANLHANDAALTKQQKDLEKETENLRKETDKLKKLADEGQKKVKELGNVQNWAELLERDFLVLEETMRLVERGEEGDSEWDTESGSESEGDEVVVRGLDHDGNGKDIAIGSQQQDDADGDTQMRDLGASNAETGDDAAELHSNFTNKSSVVSSGAGQSYSDHSIDTSASSRTS</sequence>
<evidence type="ECO:0000256" key="3">
    <source>
        <dbReference type="SAM" id="Coils"/>
    </source>
</evidence>
<dbReference type="GO" id="GO:0016197">
    <property type="term" value="P:endosomal transport"/>
    <property type="evidence" value="ECO:0007669"/>
    <property type="project" value="TreeGrafter"/>
</dbReference>
<evidence type="ECO:0000256" key="4">
    <source>
        <dbReference type="SAM" id="MobiDB-lite"/>
    </source>
</evidence>
<evidence type="ECO:0000256" key="1">
    <source>
        <dbReference type="ARBA" id="ARBA00007133"/>
    </source>
</evidence>
<dbReference type="OrthoDB" id="20018at2759"/>
<feature type="compositionally biased region" description="Acidic residues" evidence="4">
    <location>
        <begin position="129"/>
        <end position="145"/>
    </location>
</feature>
<dbReference type="PANTHER" id="PTHR13073:SF0">
    <property type="entry name" value="BIOGENESIS OF LYSOSOME-RELATED ORGANELLES COMPLEX 1 SUBUNIT 1"/>
    <property type="match status" value="1"/>
</dbReference>